<evidence type="ECO:0000259" key="2">
    <source>
        <dbReference type="SMART" id="SM00644"/>
    </source>
</evidence>
<dbReference type="GO" id="GO:0008745">
    <property type="term" value="F:N-acetylmuramoyl-L-alanine amidase activity"/>
    <property type="evidence" value="ECO:0007669"/>
    <property type="project" value="InterPro"/>
</dbReference>
<evidence type="ECO:0000256" key="1">
    <source>
        <dbReference type="SAM" id="MobiDB-lite"/>
    </source>
</evidence>
<dbReference type="InterPro" id="IPR036505">
    <property type="entry name" value="Amidase/PGRP_sf"/>
</dbReference>
<dbReference type="EMBL" id="CADCTA010000047">
    <property type="protein sequence ID" value="CAA9226479.1"/>
    <property type="molecule type" value="Genomic_DNA"/>
</dbReference>
<protein>
    <recommendedName>
        <fullName evidence="2">N-acetylmuramoyl-L-alanine amidase domain-containing protein</fullName>
    </recommendedName>
</protein>
<accession>A0A6J4HLC3</accession>
<name>A0A6J4HLC3_9BACT</name>
<dbReference type="Pfam" id="PF01510">
    <property type="entry name" value="Amidase_2"/>
    <property type="match status" value="1"/>
</dbReference>
<feature type="compositionally biased region" description="Low complexity" evidence="1">
    <location>
        <begin position="138"/>
        <end position="149"/>
    </location>
</feature>
<dbReference type="SMART" id="SM00644">
    <property type="entry name" value="Ami_2"/>
    <property type="match status" value="1"/>
</dbReference>
<organism evidence="3">
    <name type="scientific">uncultured Chthoniobacterales bacterium</name>
    <dbReference type="NCBI Taxonomy" id="1836801"/>
    <lineage>
        <taxon>Bacteria</taxon>
        <taxon>Pseudomonadati</taxon>
        <taxon>Verrucomicrobiota</taxon>
        <taxon>Spartobacteria</taxon>
        <taxon>Chthoniobacterales</taxon>
        <taxon>environmental samples</taxon>
    </lineage>
</organism>
<feature type="compositionally biased region" description="Low complexity" evidence="1">
    <location>
        <begin position="115"/>
        <end position="124"/>
    </location>
</feature>
<dbReference type="CDD" id="cd06583">
    <property type="entry name" value="PGRP"/>
    <property type="match status" value="1"/>
</dbReference>
<dbReference type="Gene3D" id="3.40.80.10">
    <property type="entry name" value="Peptidoglycan recognition protein-like"/>
    <property type="match status" value="1"/>
</dbReference>
<evidence type="ECO:0000313" key="3">
    <source>
        <dbReference type="EMBL" id="CAA9226479.1"/>
    </source>
</evidence>
<dbReference type="GO" id="GO:0009253">
    <property type="term" value="P:peptidoglycan catabolic process"/>
    <property type="evidence" value="ECO:0007669"/>
    <property type="project" value="InterPro"/>
</dbReference>
<dbReference type="AlphaFoldDB" id="A0A6J4HLC3"/>
<feature type="compositionally biased region" description="Acidic residues" evidence="1">
    <location>
        <begin position="96"/>
        <end position="106"/>
    </location>
</feature>
<feature type="domain" description="N-acetylmuramoyl-L-alanine amidase" evidence="2">
    <location>
        <begin position="227"/>
        <end position="367"/>
    </location>
</feature>
<gene>
    <name evidence="3" type="ORF">AVDCRST_MAG42-875</name>
</gene>
<reference evidence="3" key="1">
    <citation type="submission" date="2020-02" db="EMBL/GenBank/DDBJ databases">
        <authorList>
            <person name="Meier V. D."/>
        </authorList>
    </citation>
    <scope>NUCLEOTIDE SEQUENCE</scope>
    <source>
        <strain evidence="3">AVDCRST_MAG42</strain>
    </source>
</reference>
<dbReference type="InterPro" id="IPR002502">
    <property type="entry name" value="Amidase_domain"/>
</dbReference>
<feature type="compositionally biased region" description="Low complexity" evidence="1">
    <location>
        <begin position="60"/>
        <end position="73"/>
    </location>
</feature>
<proteinExistence type="predicted"/>
<dbReference type="SUPFAM" id="SSF55846">
    <property type="entry name" value="N-acetylmuramoyl-L-alanine amidase-like"/>
    <property type="match status" value="1"/>
</dbReference>
<feature type="region of interest" description="Disordered" evidence="1">
    <location>
        <begin position="58"/>
        <end position="173"/>
    </location>
</feature>
<feature type="compositionally biased region" description="Low complexity" evidence="1">
    <location>
        <begin position="82"/>
        <end position="92"/>
    </location>
</feature>
<sequence length="378" mass="42239">MNEHPAFAHPDWFRRRAVRLGAILILCVGLSGLLHAQLTDEQKKQRDAFLKAREEMRTVATPTPAASPGAKPKPATKKSKKGASPTPKASPARDTEADDEEEEVAVDDGKKKRGATPSPTTTPATKKRAEADEDEPPRAAATPRMTATPFELPAQRAVPTTTPPPLPAPTEAIGQLPADITIEKSGLEEEQGFEPPPPPPPRRGFFARLFGGGRRENYRYLNRSVIEAIRRAPVQRNRWKFIIVHNSGTRQGNARAFDYYHRRVKRMKNGMAYHFVVGNGTSSGNGEIEIGDRWKRQINGGHVHSDYLNNIGLGICLTGDFNRDRPTKAQMEATEELVKYLRQRCGKAEVRPHREMNPPRWATDCPGDAFPYAWFRRF</sequence>